<evidence type="ECO:0000256" key="1">
    <source>
        <dbReference type="SAM" id="MobiDB-lite"/>
    </source>
</evidence>
<dbReference type="AlphaFoldDB" id="A9S7D1"/>
<dbReference type="PaxDb" id="3218-PP1S53_232V6.1"/>
<dbReference type="STRING" id="3218.A9S7D1"/>
<dbReference type="InterPro" id="IPR016040">
    <property type="entry name" value="NAD(P)-bd_dom"/>
</dbReference>
<evidence type="ECO:0000313" key="3">
    <source>
        <dbReference type="EMBL" id="PNR53045.1"/>
    </source>
</evidence>
<dbReference type="EnsemblPlants" id="Pp3c6_24470V3.2">
    <property type="protein sequence ID" value="Pp3c6_24470V3.2"/>
    <property type="gene ID" value="Pp3c6_24470"/>
</dbReference>
<reference evidence="3 5" key="2">
    <citation type="journal article" date="2018" name="Plant J.">
        <title>The Physcomitrella patens chromosome-scale assembly reveals moss genome structure and evolution.</title>
        <authorList>
            <person name="Lang D."/>
            <person name="Ullrich K.K."/>
            <person name="Murat F."/>
            <person name="Fuchs J."/>
            <person name="Jenkins J."/>
            <person name="Haas F.B."/>
            <person name="Piednoel M."/>
            <person name="Gundlach H."/>
            <person name="Van Bel M."/>
            <person name="Meyberg R."/>
            <person name="Vives C."/>
            <person name="Morata J."/>
            <person name="Symeonidi A."/>
            <person name="Hiss M."/>
            <person name="Muchero W."/>
            <person name="Kamisugi Y."/>
            <person name="Saleh O."/>
            <person name="Blanc G."/>
            <person name="Decker E.L."/>
            <person name="van Gessel N."/>
            <person name="Grimwood J."/>
            <person name="Hayes R.D."/>
            <person name="Graham S.W."/>
            <person name="Gunter L.E."/>
            <person name="McDaniel S.F."/>
            <person name="Hoernstein S.N.W."/>
            <person name="Larsson A."/>
            <person name="Li F.W."/>
            <person name="Perroud P.F."/>
            <person name="Phillips J."/>
            <person name="Ranjan P."/>
            <person name="Rokshar D.S."/>
            <person name="Rothfels C.J."/>
            <person name="Schneider L."/>
            <person name="Shu S."/>
            <person name="Stevenson D.W."/>
            <person name="Thummler F."/>
            <person name="Tillich M."/>
            <person name="Villarreal Aguilar J.C."/>
            <person name="Widiez T."/>
            <person name="Wong G.K."/>
            <person name="Wymore A."/>
            <person name="Zhang Y."/>
            <person name="Zimmer A.D."/>
            <person name="Quatrano R.S."/>
            <person name="Mayer K.F.X."/>
            <person name="Goodstein D."/>
            <person name="Casacuberta J.M."/>
            <person name="Vandepoele K."/>
            <person name="Reski R."/>
            <person name="Cuming A.C."/>
            <person name="Tuskan G.A."/>
            <person name="Maumus F."/>
            <person name="Salse J."/>
            <person name="Schmutz J."/>
            <person name="Rensing S.A."/>
        </authorList>
    </citation>
    <scope>NUCLEOTIDE SEQUENCE [LARGE SCALE GENOMIC DNA]</scope>
    <source>
        <strain evidence="4 5">cv. Gransden 2004</strain>
    </source>
</reference>
<dbReference type="Proteomes" id="UP000006727">
    <property type="component" value="Chromosome 6"/>
</dbReference>
<organism evidence="3">
    <name type="scientific">Physcomitrium patens</name>
    <name type="common">Spreading-leaved earth moss</name>
    <name type="synonym">Physcomitrella patens</name>
    <dbReference type="NCBI Taxonomy" id="3218"/>
    <lineage>
        <taxon>Eukaryota</taxon>
        <taxon>Viridiplantae</taxon>
        <taxon>Streptophyta</taxon>
        <taxon>Embryophyta</taxon>
        <taxon>Bryophyta</taxon>
        <taxon>Bryophytina</taxon>
        <taxon>Bryopsida</taxon>
        <taxon>Funariidae</taxon>
        <taxon>Funariales</taxon>
        <taxon>Funariaceae</taxon>
        <taxon>Physcomitrium</taxon>
    </lineage>
</organism>
<proteinExistence type="predicted"/>
<feature type="compositionally biased region" description="Low complexity" evidence="1">
    <location>
        <begin position="70"/>
        <end position="92"/>
    </location>
</feature>
<dbReference type="eggNOG" id="KOG1203">
    <property type="taxonomic scope" value="Eukaryota"/>
</dbReference>
<dbReference type="Gramene" id="Pp3c6_24470V3.2">
    <property type="protein sequence ID" value="Pp3c6_24470V3.2"/>
    <property type="gene ID" value="Pp3c6_24470"/>
</dbReference>
<feature type="domain" description="NAD(P)-binding" evidence="2">
    <location>
        <begin position="103"/>
        <end position="297"/>
    </location>
</feature>
<dbReference type="OMA" id="PYYVAKH"/>
<dbReference type="Gramene" id="Pp3c6_24470V3.1">
    <property type="protein sequence ID" value="Pp3c6_24470V3.1"/>
    <property type="gene ID" value="Pp3c6_24470"/>
</dbReference>
<evidence type="ECO:0000313" key="4">
    <source>
        <dbReference type="EnsemblPlants" id="Pp3c6_24470V3.1"/>
    </source>
</evidence>
<dbReference type="PANTHER" id="PTHR15020:SF11">
    <property type="entry name" value="OS06G0360300 PROTEIN"/>
    <property type="match status" value="1"/>
</dbReference>
<reference evidence="4" key="3">
    <citation type="submission" date="2020-12" db="UniProtKB">
        <authorList>
            <consortium name="EnsemblPlants"/>
        </authorList>
    </citation>
    <scope>IDENTIFICATION</scope>
</reference>
<dbReference type="InterPro" id="IPR036291">
    <property type="entry name" value="NAD(P)-bd_dom_sf"/>
</dbReference>
<reference evidence="3 5" key="1">
    <citation type="journal article" date="2008" name="Science">
        <title>The Physcomitrella genome reveals evolutionary insights into the conquest of land by plants.</title>
        <authorList>
            <person name="Rensing S."/>
            <person name="Lang D."/>
            <person name="Zimmer A."/>
            <person name="Terry A."/>
            <person name="Salamov A."/>
            <person name="Shapiro H."/>
            <person name="Nishiyama T."/>
            <person name="Perroud P.-F."/>
            <person name="Lindquist E."/>
            <person name="Kamisugi Y."/>
            <person name="Tanahashi T."/>
            <person name="Sakakibara K."/>
            <person name="Fujita T."/>
            <person name="Oishi K."/>
            <person name="Shin-I T."/>
            <person name="Kuroki Y."/>
            <person name="Toyoda A."/>
            <person name="Suzuki Y."/>
            <person name="Hashimoto A."/>
            <person name="Yamaguchi K."/>
            <person name="Sugano A."/>
            <person name="Kohara Y."/>
            <person name="Fujiyama A."/>
            <person name="Anterola A."/>
            <person name="Aoki S."/>
            <person name="Ashton N."/>
            <person name="Barbazuk W.B."/>
            <person name="Barker E."/>
            <person name="Bennetzen J."/>
            <person name="Bezanilla M."/>
            <person name="Blankenship R."/>
            <person name="Cho S.H."/>
            <person name="Dutcher S."/>
            <person name="Estelle M."/>
            <person name="Fawcett J.A."/>
            <person name="Gundlach H."/>
            <person name="Hanada K."/>
            <person name="Heyl A."/>
            <person name="Hicks K.A."/>
            <person name="Hugh J."/>
            <person name="Lohr M."/>
            <person name="Mayer K."/>
            <person name="Melkozernov A."/>
            <person name="Murata T."/>
            <person name="Nelson D."/>
            <person name="Pils B."/>
            <person name="Prigge M."/>
            <person name="Reiss B."/>
            <person name="Renner T."/>
            <person name="Rombauts S."/>
            <person name="Rushton P."/>
            <person name="Sanderfoot A."/>
            <person name="Schween G."/>
            <person name="Shiu S.-H."/>
            <person name="Stueber K."/>
            <person name="Theodoulou F.L."/>
            <person name="Tu H."/>
            <person name="Van de Peer Y."/>
            <person name="Verrier P.J."/>
            <person name="Waters E."/>
            <person name="Wood A."/>
            <person name="Yang L."/>
            <person name="Cove D."/>
            <person name="Cuming A."/>
            <person name="Hasebe M."/>
            <person name="Lucas S."/>
            <person name="Mishler D.B."/>
            <person name="Reski R."/>
            <person name="Grigoriev I."/>
            <person name="Quatrano R.S."/>
            <person name="Boore J.L."/>
        </authorList>
    </citation>
    <scope>NUCLEOTIDE SEQUENCE [LARGE SCALE GENOMIC DNA]</scope>
    <source>
        <strain evidence="4 5">cv. Gransden 2004</strain>
    </source>
</reference>
<dbReference type="GeneID" id="112283728"/>
<evidence type="ECO:0000259" key="2">
    <source>
        <dbReference type="Pfam" id="PF13460"/>
    </source>
</evidence>
<feature type="region of interest" description="Disordered" evidence="1">
    <location>
        <begin position="54"/>
        <end position="96"/>
    </location>
</feature>
<dbReference type="OrthoDB" id="419598at2759"/>
<dbReference type="HOGENOM" id="CLU_025711_0_2_1"/>
<dbReference type="EnsemblPlants" id="Pp3c6_24470V3.1">
    <property type="protein sequence ID" value="Pp3c6_24470V3.1"/>
    <property type="gene ID" value="Pp3c6_24470"/>
</dbReference>
<gene>
    <name evidence="4" type="primary">LOC112283728</name>
    <name evidence="3" type="ORF">PHYPA_009420</name>
</gene>
<name>A9S7D1_PHYPA</name>
<evidence type="ECO:0000313" key="5">
    <source>
        <dbReference type="Proteomes" id="UP000006727"/>
    </source>
</evidence>
<dbReference type="FunCoup" id="A9S7D1">
    <property type="interactions" value="2242"/>
</dbReference>
<protein>
    <recommendedName>
        <fullName evidence="2">NAD(P)-binding domain-containing protein</fullName>
    </recommendedName>
</protein>
<dbReference type="CDD" id="cd05243">
    <property type="entry name" value="SDR_a5"/>
    <property type="match status" value="1"/>
</dbReference>
<dbReference type="PANTHER" id="PTHR15020">
    <property type="entry name" value="FLAVIN REDUCTASE-RELATED"/>
    <property type="match status" value="1"/>
</dbReference>
<dbReference type="RefSeq" id="XP_024378550.1">
    <property type="nucleotide sequence ID" value="XM_024522782.2"/>
</dbReference>
<dbReference type="Pfam" id="PF13460">
    <property type="entry name" value="NAD_binding_10"/>
    <property type="match status" value="1"/>
</dbReference>
<dbReference type="SUPFAM" id="SSF51735">
    <property type="entry name" value="NAD(P)-binding Rossmann-fold domains"/>
    <property type="match status" value="1"/>
</dbReference>
<sequence>MAATSASLLVLPKIISRTAGSISTTSRRSPTCCTSLSSSLRFSGLTSPLSCPELPFSGREPKGLRKGQNSASSASRIISMTSSRSSSPTPSSGNSNKIVFVAGATGQTGKRIVKELLMQGYEVRAGVRDIEKAKETLPKSDNLELVLADVTGGADLLGRAIAGSNAVIVATGFRPSFDITASWKVDNIGTKTMVDACQQRGIKRMVLISSILVNGAAIGQIFNPAYIVLNIFGLTLVAKLQAEKYMRKSGIDYTIIRPGGLKNDPPSGNILLAKEDTLFGGSVSRDTVAKVAVESLRIPEASFKVVELVSSPDAPPESIQKLFAKLN</sequence>
<accession>A9S7D1</accession>
<dbReference type="KEGG" id="ppp:112283728"/>
<dbReference type="EMBL" id="ABEU02000006">
    <property type="protein sequence ID" value="PNR53045.1"/>
    <property type="molecule type" value="Genomic_DNA"/>
</dbReference>
<keyword evidence="5" id="KW-1185">Reference proteome</keyword>
<dbReference type="Gene3D" id="3.40.50.720">
    <property type="entry name" value="NAD(P)-binding Rossmann-like Domain"/>
    <property type="match status" value="1"/>
</dbReference>